<dbReference type="EMBL" id="FCOI02000002">
    <property type="protein sequence ID" value="SAK46531.1"/>
    <property type="molecule type" value="Genomic_DNA"/>
</dbReference>
<evidence type="ECO:0000313" key="2">
    <source>
        <dbReference type="Proteomes" id="UP000054624"/>
    </source>
</evidence>
<dbReference type="Proteomes" id="UP000054624">
    <property type="component" value="Unassembled WGS sequence"/>
</dbReference>
<accession>A0A157ZM22</accession>
<protein>
    <submittedName>
        <fullName evidence="1">Uncharacterized protein</fullName>
    </submittedName>
</protein>
<sequence>MLTGMVALLTLLVAAFGGWIAYQQMRINRTKLKVDRFDKRFEVYETTMDFVNDVLATQGTSGTNLDGFLQAVRKSQFLLGDDIHEYLLEIASTATSIEKFSKEINASSADAFFGVSKMRKEDALEKRDNAIDWLGEHHAYHISGMFHPYLSVEDINGLRPTILKNPLARIPLGTHMRNFRKRILGKR</sequence>
<dbReference type="AlphaFoldDB" id="A0A157ZM22"/>
<reference evidence="2" key="1">
    <citation type="submission" date="2016-01" db="EMBL/GenBank/DDBJ databases">
        <authorList>
            <person name="Peeters Charlotte."/>
        </authorList>
    </citation>
    <scope>NUCLEOTIDE SEQUENCE [LARGE SCALE GENOMIC DNA]</scope>
</reference>
<gene>
    <name evidence="1" type="ORF">AWB76_00931</name>
</gene>
<proteinExistence type="predicted"/>
<organism evidence="1 2">
    <name type="scientific">Caballeronia temeraria</name>
    <dbReference type="NCBI Taxonomy" id="1777137"/>
    <lineage>
        <taxon>Bacteria</taxon>
        <taxon>Pseudomonadati</taxon>
        <taxon>Pseudomonadota</taxon>
        <taxon>Betaproteobacteria</taxon>
        <taxon>Burkholderiales</taxon>
        <taxon>Burkholderiaceae</taxon>
        <taxon>Caballeronia</taxon>
    </lineage>
</organism>
<dbReference type="STRING" id="1777137.AWB76_00931"/>
<keyword evidence="2" id="KW-1185">Reference proteome</keyword>
<name>A0A157ZM22_9BURK</name>
<dbReference type="OrthoDB" id="7068331at2"/>
<evidence type="ECO:0000313" key="1">
    <source>
        <dbReference type="EMBL" id="SAK46531.1"/>
    </source>
</evidence>
<dbReference type="RefSeq" id="WP_061158903.1">
    <property type="nucleotide sequence ID" value="NZ_FCOI02000002.1"/>
</dbReference>